<organism evidence="2 3">
    <name type="scientific">Diatraea saccharalis</name>
    <name type="common">sugarcane borer</name>
    <dbReference type="NCBI Taxonomy" id="40085"/>
    <lineage>
        <taxon>Eukaryota</taxon>
        <taxon>Metazoa</taxon>
        <taxon>Ecdysozoa</taxon>
        <taxon>Arthropoda</taxon>
        <taxon>Hexapoda</taxon>
        <taxon>Insecta</taxon>
        <taxon>Pterygota</taxon>
        <taxon>Neoptera</taxon>
        <taxon>Endopterygota</taxon>
        <taxon>Lepidoptera</taxon>
        <taxon>Glossata</taxon>
        <taxon>Ditrysia</taxon>
        <taxon>Pyraloidea</taxon>
        <taxon>Crambidae</taxon>
        <taxon>Crambinae</taxon>
        <taxon>Diatraea</taxon>
    </lineage>
</organism>
<sequence length="293" mass="33636">MQKILNTPYGNSMMLYYSRKLSVYNFTIYESATKKGYCNVWTETDANCGANEICTCLYNYIKEVDARGSVKTLLLYCDSCYGLNKNKLVLSMIRYALSQCKDITTIQINYLIPGHTYMPVDSVHATIETKIRKSVIWAPSQWPTVMEFARQNPEPYKVQVLKGKDFIGFENVVNATFKKSQRIAISKLNIATFKRHEPDVMYIKNSMLPDTEAMLIPLLPLKDIIYLKENLYPTQLGIAVKKYKDLKKLVDNNIIPSRFAQEYTTIKINNKIKDCLADTGEEDETEVKDSVDC</sequence>
<evidence type="ECO:0000313" key="3">
    <source>
        <dbReference type="Proteomes" id="UP001153714"/>
    </source>
</evidence>
<gene>
    <name evidence="2" type="ORF">DIATSA_LOCUS5159</name>
</gene>
<dbReference type="EMBL" id="OU893348">
    <property type="protein sequence ID" value="CAH0752011.1"/>
    <property type="molecule type" value="Genomic_DNA"/>
</dbReference>
<name>A0A9P0C802_9NEOP</name>
<feature type="domain" description="DUF7869" evidence="1">
    <location>
        <begin position="46"/>
        <end position="158"/>
    </location>
</feature>
<dbReference type="PANTHER" id="PTHR10773:SF19">
    <property type="match status" value="1"/>
</dbReference>
<protein>
    <recommendedName>
        <fullName evidence="1">DUF7869 domain-containing protein</fullName>
    </recommendedName>
</protein>
<dbReference type="Pfam" id="PF25273">
    <property type="entry name" value="DUF7869"/>
    <property type="match status" value="1"/>
</dbReference>
<dbReference type="AlphaFoldDB" id="A0A9P0C802"/>
<proteinExistence type="predicted"/>
<keyword evidence="3" id="KW-1185">Reference proteome</keyword>
<dbReference type="OrthoDB" id="6746758at2759"/>
<dbReference type="Proteomes" id="UP001153714">
    <property type="component" value="Chromosome 17"/>
</dbReference>
<evidence type="ECO:0000259" key="1">
    <source>
        <dbReference type="Pfam" id="PF25273"/>
    </source>
</evidence>
<dbReference type="InterPro" id="IPR057191">
    <property type="entry name" value="DUF7869"/>
</dbReference>
<reference evidence="2" key="1">
    <citation type="submission" date="2021-12" db="EMBL/GenBank/DDBJ databases">
        <authorList>
            <person name="King R."/>
        </authorList>
    </citation>
    <scope>NUCLEOTIDE SEQUENCE</scope>
</reference>
<reference evidence="2" key="2">
    <citation type="submission" date="2022-10" db="EMBL/GenBank/DDBJ databases">
        <authorList>
            <consortium name="ENA_rothamsted_submissions"/>
            <consortium name="culmorum"/>
            <person name="King R."/>
        </authorList>
    </citation>
    <scope>NUCLEOTIDE SEQUENCE</scope>
</reference>
<accession>A0A9P0C802</accession>
<dbReference type="PANTHER" id="PTHR10773">
    <property type="entry name" value="DNA-DIRECTED RNA POLYMERASES I, II, AND III SUBUNIT RPABC2"/>
    <property type="match status" value="1"/>
</dbReference>
<evidence type="ECO:0000313" key="2">
    <source>
        <dbReference type="EMBL" id="CAH0752011.1"/>
    </source>
</evidence>